<protein>
    <submittedName>
        <fullName evidence="2 4">Uncharacterized protein</fullName>
    </submittedName>
</protein>
<dbReference type="OrthoDB" id="10555841at2759"/>
<evidence type="ECO:0000256" key="1">
    <source>
        <dbReference type="SAM" id="MobiDB-lite"/>
    </source>
</evidence>
<evidence type="ECO:0000313" key="3">
    <source>
        <dbReference type="Proteomes" id="UP000274131"/>
    </source>
</evidence>
<dbReference type="WBParaSite" id="EVEC_0000429601-mRNA-1">
    <property type="protein sequence ID" value="EVEC_0000429601-mRNA-1"/>
    <property type="gene ID" value="EVEC_0000429601"/>
</dbReference>
<sequence>MAVPQSVNAIAKAAADADAVKDQSKSNEVSKADGFHDLEGGRFTYSEQPCKRSRRTAQSAPCSPKGVLFRREQVNAGSTFRVRQSVKDGRSLLQICHSPPEFRSAPNNRYSKIRLGLPAALHL</sequence>
<proteinExistence type="predicted"/>
<gene>
    <name evidence="2" type="ORF">EVEC_LOCUS4004</name>
</gene>
<keyword evidence="3" id="KW-1185">Reference proteome</keyword>
<accession>A0A158QA71</accession>
<feature type="region of interest" description="Disordered" evidence="1">
    <location>
        <begin position="1"/>
        <end position="40"/>
    </location>
</feature>
<dbReference type="Proteomes" id="UP000274131">
    <property type="component" value="Unassembled WGS sequence"/>
</dbReference>
<feature type="compositionally biased region" description="Basic and acidic residues" evidence="1">
    <location>
        <begin position="18"/>
        <end position="40"/>
    </location>
</feature>
<dbReference type="EMBL" id="UXUI01007736">
    <property type="protein sequence ID" value="VDD89229.1"/>
    <property type="molecule type" value="Genomic_DNA"/>
</dbReference>
<organism evidence="4">
    <name type="scientific">Enterobius vermicularis</name>
    <name type="common">Human pinworm</name>
    <dbReference type="NCBI Taxonomy" id="51028"/>
    <lineage>
        <taxon>Eukaryota</taxon>
        <taxon>Metazoa</taxon>
        <taxon>Ecdysozoa</taxon>
        <taxon>Nematoda</taxon>
        <taxon>Chromadorea</taxon>
        <taxon>Rhabditida</taxon>
        <taxon>Spirurina</taxon>
        <taxon>Oxyuridomorpha</taxon>
        <taxon>Oxyuroidea</taxon>
        <taxon>Oxyuridae</taxon>
        <taxon>Enterobius</taxon>
    </lineage>
</organism>
<dbReference type="AlphaFoldDB" id="A0A158QA71"/>
<name>A0A158QA71_ENTVE</name>
<reference evidence="2 3" key="2">
    <citation type="submission" date="2018-10" db="EMBL/GenBank/DDBJ databases">
        <authorList>
            <consortium name="Pathogen Informatics"/>
        </authorList>
    </citation>
    <scope>NUCLEOTIDE SEQUENCE [LARGE SCALE GENOMIC DNA]</scope>
</reference>
<reference evidence="4" key="1">
    <citation type="submission" date="2016-04" db="UniProtKB">
        <authorList>
            <consortium name="WormBaseParasite"/>
        </authorList>
    </citation>
    <scope>IDENTIFICATION</scope>
</reference>
<evidence type="ECO:0000313" key="4">
    <source>
        <dbReference type="WBParaSite" id="EVEC_0000429601-mRNA-1"/>
    </source>
</evidence>
<evidence type="ECO:0000313" key="2">
    <source>
        <dbReference type="EMBL" id="VDD89229.1"/>
    </source>
</evidence>